<organism evidence="1 2">
    <name type="scientific">Stylosanthes scabra</name>
    <dbReference type="NCBI Taxonomy" id="79078"/>
    <lineage>
        <taxon>Eukaryota</taxon>
        <taxon>Viridiplantae</taxon>
        <taxon>Streptophyta</taxon>
        <taxon>Embryophyta</taxon>
        <taxon>Tracheophyta</taxon>
        <taxon>Spermatophyta</taxon>
        <taxon>Magnoliopsida</taxon>
        <taxon>eudicotyledons</taxon>
        <taxon>Gunneridae</taxon>
        <taxon>Pentapetalae</taxon>
        <taxon>rosids</taxon>
        <taxon>fabids</taxon>
        <taxon>Fabales</taxon>
        <taxon>Fabaceae</taxon>
        <taxon>Papilionoideae</taxon>
        <taxon>50 kb inversion clade</taxon>
        <taxon>dalbergioids sensu lato</taxon>
        <taxon>Dalbergieae</taxon>
        <taxon>Pterocarpus clade</taxon>
        <taxon>Stylosanthes</taxon>
    </lineage>
</organism>
<proteinExistence type="predicted"/>
<name>A0ABU6SBF5_9FABA</name>
<protein>
    <recommendedName>
        <fullName evidence="3">Zinc finger GRF-type domain-containing protein</fullName>
    </recommendedName>
</protein>
<sequence>MVYAAPNAAGTGRRYVACGKVPKCGFFEWIDDEEDGKSGCKSKEKRVQCFCGDALILQMSGNACSNGGNCRSQRMDADGEK</sequence>
<dbReference type="Proteomes" id="UP001341840">
    <property type="component" value="Unassembled WGS sequence"/>
</dbReference>
<comment type="caution">
    <text evidence="1">The sequence shown here is derived from an EMBL/GenBank/DDBJ whole genome shotgun (WGS) entry which is preliminary data.</text>
</comment>
<keyword evidence="2" id="KW-1185">Reference proteome</keyword>
<dbReference type="EMBL" id="JASCZI010060547">
    <property type="protein sequence ID" value="MED6133761.1"/>
    <property type="molecule type" value="Genomic_DNA"/>
</dbReference>
<gene>
    <name evidence="1" type="ORF">PIB30_031077</name>
</gene>
<reference evidence="1 2" key="1">
    <citation type="journal article" date="2023" name="Plants (Basel)">
        <title>Bridging the Gap: Combining Genomics and Transcriptomics Approaches to Understand Stylosanthes scabra, an Orphan Legume from the Brazilian Caatinga.</title>
        <authorList>
            <person name="Ferreira-Neto J.R.C."/>
            <person name="da Silva M.D."/>
            <person name="Binneck E."/>
            <person name="de Melo N.F."/>
            <person name="da Silva R.H."/>
            <person name="de Melo A.L.T.M."/>
            <person name="Pandolfi V."/>
            <person name="Bustamante F.O."/>
            <person name="Brasileiro-Vidal A.C."/>
            <person name="Benko-Iseppon A.M."/>
        </authorList>
    </citation>
    <scope>NUCLEOTIDE SEQUENCE [LARGE SCALE GENOMIC DNA]</scope>
    <source>
        <tissue evidence="1">Leaves</tissue>
    </source>
</reference>
<evidence type="ECO:0000313" key="1">
    <source>
        <dbReference type="EMBL" id="MED6133761.1"/>
    </source>
</evidence>
<accession>A0ABU6SBF5</accession>
<evidence type="ECO:0000313" key="2">
    <source>
        <dbReference type="Proteomes" id="UP001341840"/>
    </source>
</evidence>
<evidence type="ECO:0008006" key="3">
    <source>
        <dbReference type="Google" id="ProtNLM"/>
    </source>
</evidence>